<feature type="region of interest" description="Disordered" evidence="1">
    <location>
        <begin position="47"/>
        <end position="69"/>
    </location>
</feature>
<keyword evidence="3" id="KW-1185">Reference proteome</keyword>
<reference evidence="3" key="1">
    <citation type="submission" date="2023-07" db="EMBL/GenBank/DDBJ databases">
        <title>Whole genome sequence analysis of rice epiphytic Sphingomonas sanguinis OsEp_Plm_15B2.</title>
        <authorList>
            <person name="Sahu K.P."/>
            <person name="Asharani P."/>
            <person name="Reddy B."/>
            <person name="Kumar A."/>
        </authorList>
    </citation>
    <scope>NUCLEOTIDE SEQUENCE [LARGE SCALE GENOMIC DNA]</scope>
    <source>
        <strain evidence="3">OsEp_Plm_15B2</strain>
    </source>
</reference>
<evidence type="ECO:0000256" key="1">
    <source>
        <dbReference type="SAM" id="MobiDB-lite"/>
    </source>
</evidence>
<comment type="caution">
    <text evidence="2">The sequence shown here is derived from an EMBL/GenBank/DDBJ whole genome shotgun (WGS) entry which is preliminary data.</text>
</comment>
<sequence>MIPLLLIALQTAPAVPPPGTERFSILTADPCPPSAGTEADIIVCGRRLGNDRLPPDPDAPPAKPLMSNPELTGAGALAAAGSPCVARQGGCQVGIDVVTPVLLLANETRIGISKLVDKLRDKSHRVPIALDGAGPRGHLEP</sequence>
<name>A0ABU5LQP3_9SPHN</name>
<dbReference type="RefSeq" id="WP_219019068.1">
    <property type="nucleotide sequence ID" value="NZ_CP079203.1"/>
</dbReference>
<dbReference type="EMBL" id="JAOBTW010000007">
    <property type="protein sequence ID" value="MDZ7282081.1"/>
    <property type="molecule type" value="Genomic_DNA"/>
</dbReference>
<accession>A0ABU5LQP3</accession>
<dbReference type="Proteomes" id="UP001292182">
    <property type="component" value="Unassembled WGS sequence"/>
</dbReference>
<evidence type="ECO:0000313" key="3">
    <source>
        <dbReference type="Proteomes" id="UP001292182"/>
    </source>
</evidence>
<organism evidence="2 3">
    <name type="scientific">Sphingomonas sanguinis</name>
    <dbReference type="NCBI Taxonomy" id="33051"/>
    <lineage>
        <taxon>Bacteria</taxon>
        <taxon>Pseudomonadati</taxon>
        <taxon>Pseudomonadota</taxon>
        <taxon>Alphaproteobacteria</taxon>
        <taxon>Sphingomonadales</taxon>
        <taxon>Sphingomonadaceae</taxon>
        <taxon>Sphingomonas</taxon>
    </lineage>
</organism>
<evidence type="ECO:0000313" key="2">
    <source>
        <dbReference type="EMBL" id="MDZ7282081.1"/>
    </source>
</evidence>
<gene>
    <name evidence="2" type="ORF">N4G62_08590</name>
</gene>
<proteinExistence type="predicted"/>
<protein>
    <submittedName>
        <fullName evidence="2">Uncharacterized protein</fullName>
    </submittedName>
</protein>